<evidence type="ECO:0000256" key="1">
    <source>
        <dbReference type="ARBA" id="ARBA00010641"/>
    </source>
</evidence>
<protein>
    <submittedName>
        <fullName evidence="9">DNA-directed RNA polymerase sigma-70 factor</fullName>
    </submittedName>
</protein>
<dbReference type="InterPro" id="IPR013325">
    <property type="entry name" value="RNA_pol_sigma_r2"/>
</dbReference>
<dbReference type="InterPro" id="IPR013324">
    <property type="entry name" value="RNA_pol_sigma_r3/r4-like"/>
</dbReference>
<dbReference type="InterPro" id="IPR036388">
    <property type="entry name" value="WH-like_DNA-bd_sf"/>
</dbReference>
<dbReference type="InterPro" id="IPR007627">
    <property type="entry name" value="RNA_pol_sigma70_r2"/>
</dbReference>
<dbReference type="CDD" id="cd06171">
    <property type="entry name" value="Sigma70_r4"/>
    <property type="match status" value="1"/>
</dbReference>
<evidence type="ECO:0000256" key="4">
    <source>
        <dbReference type="ARBA" id="ARBA00023125"/>
    </source>
</evidence>
<dbReference type="SUPFAM" id="SSF88946">
    <property type="entry name" value="Sigma2 domain of RNA polymerase sigma factors"/>
    <property type="match status" value="1"/>
</dbReference>
<keyword evidence="10" id="KW-1185">Reference proteome</keyword>
<organism evidence="9 10">
    <name type="scientific">Amycolatopsis oliviviridis</name>
    <dbReference type="NCBI Taxonomy" id="1471590"/>
    <lineage>
        <taxon>Bacteria</taxon>
        <taxon>Bacillati</taxon>
        <taxon>Actinomycetota</taxon>
        <taxon>Actinomycetes</taxon>
        <taxon>Pseudonocardiales</taxon>
        <taxon>Pseudonocardiaceae</taxon>
        <taxon>Amycolatopsis</taxon>
    </lineage>
</organism>
<reference evidence="10" key="1">
    <citation type="journal article" date="2019" name="Int. J. Syst. Evol. Microbiol.">
        <title>The Global Catalogue of Microorganisms (GCM) 10K type strain sequencing project: providing services to taxonomists for standard genome sequencing and annotation.</title>
        <authorList>
            <consortium name="The Broad Institute Genomics Platform"/>
            <consortium name="The Broad Institute Genome Sequencing Center for Infectious Disease"/>
            <person name="Wu L."/>
            <person name="Ma J."/>
        </authorList>
    </citation>
    <scope>NUCLEOTIDE SEQUENCE [LARGE SCALE GENOMIC DNA]</scope>
    <source>
        <strain evidence="10">CGMCC 4.7683</strain>
    </source>
</reference>
<sequence length="218" mass="24070">MSYVLSPGTGGRRELRHGGTAQVRSMTTSAREDAPAAGETVLDDATLVARARDGEIRAYEQLVLRFQGPMYRLALRMLGNKGDAEDVVQEVFLGAWRRLDQLQEDAAFVGWLYRTTTNRCLNVIRARKPVADVELDQRESTGSAGRPDREAETNAQLTALTGALGELTAEQRACWLLREVHGRSYDEIAQTIGATTTAVRGRIARARAQLAEVMAPWR</sequence>
<evidence type="ECO:0000256" key="3">
    <source>
        <dbReference type="ARBA" id="ARBA00023082"/>
    </source>
</evidence>
<dbReference type="GO" id="GO:0000428">
    <property type="term" value="C:DNA-directed RNA polymerase complex"/>
    <property type="evidence" value="ECO:0007669"/>
    <property type="project" value="UniProtKB-KW"/>
</dbReference>
<dbReference type="SUPFAM" id="SSF88659">
    <property type="entry name" value="Sigma3 and sigma4 domains of RNA polymerase sigma factors"/>
    <property type="match status" value="1"/>
</dbReference>
<keyword evidence="5" id="KW-0804">Transcription</keyword>
<evidence type="ECO:0000313" key="10">
    <source>
        <dbReference type="Proteomes" id="UP000635387"/>
    </source>
</evidence>
<dbReference type="InterPro" id="IPR013249">
    <property type="entry name" value="RNA_pol_sigma70_r4_t2"/>
</dbReference>
<evidence type="ECO:0000259" key="7">
    <source>
        <dbReference type="Pfam" id="PF04542"/>
    </source>
</evidence>
<dbReference type="Proteomes" id="UP000635387">
    <property type="component" value="Unassembled WGS sequence"/>
</dbReference>
<keyword evidence="4" id="KW-0238">DNA-binding</keyword>
<dbReference type="PANTHER" id="PTHR43133:SF8">
    <property type="entry name" value="RNA POLYMERASE SIGMA FACTOR HI_1459-RELATED"/>
    <property type="match status" value="1"/>
</dbReference>
<gene>
    <name evidence="9" type="primary">rpoE</name>
    <name evidence="9" type="ORF">GCM10017790_25740</name>
</gene>
<dbReference type="NCBIfam" id="TIGR02937">
    <property type="entry name" value="sigma70-ECF"/>
    <property type="match status" value="1"/>
</dbReference>
<accession>A0ABQ3LEG0</accession>
<feature type="domain" description="RNA polymerase sigma-70 region 2" evidence="7">
    <location>
        <begin position="62"/>
        <end position="128"/>
    </location>
</feature>
<keyword evidence="3" id="KW-0731">Sigma factor</keyword>
<evidence type="ECO:0000256" key="6">
    <source>
        <dbReference type="SAM" id="MobiDB-lite"/>
    </source>
</evidence>
<evidence type="ECO:0000256" key="5">
    <source>
        <dbReference type="ARBA" id="ARBA00023163"/>
    </source>
</evidence>
<feature type="region of interest" description="Disordered" evidence="6">
    <location>
        <begin position="1"/>
        <end position="37"/>
    </location>
</feature>
<feature type="domain" description="RNA polymerase sigma factor 70 region 4 type 2" evidence="8">
    <location>
        <begin position="159"/>
        <end position="210"/>
    </location>
</feature>
<name>A0ABQ3LEG0_9PSEU</name>
<dbReference type="EMBL" id="BNAY01000002">
    <property type="protein sequence ID" value="GHH13223.1"/>
    <property type="molecule type" value="Genomic_DNA"/>
</dbReference>
<comment type="similarity">
    <text evidence="1">Belongs to the sigma-70 factor family. ECF subfamily.</text>
</comment>
<keyword evidence="2" id="KW-0805">Transcription regulation</keyword>
<dbReference type="PANTHER" id="PTHR43133">
    <property type="entry name" value="RNA POLYMERASE ECF-TYPE SIGMA FACTO"/>
    <property type="match status" value="1"/>
</dbReference>
<evidence type="ECO:0000259" key="8">
    <source>
        <dbReference type="Pfam" id="PF08281"/>
    </source>
</evidence>
<evidence type="ECO:0000256" key="2">
    <source>
        <dbReference type="ARBA" id="ARBA00023015"/>
    </source>
</evidence>
<proteinExistence type="inferred from homology"/>
<dbReference type="Gene3D" id="1.10.10.10">
    <property type="entry name" value="Winged helix-like DNA-binding domain superfamily/Winged helix DNA-binding domain"/>
    <property type="match status" value="1"/>
</dbReference>
<dbReference type="Pfam" id="PF08281">
    <property type="entry name" value="Sigma70_r4_2"/>
    <property type="match status" value="1"/>
</dbReference>
<comment type="caution">
    <text evidence="9">The sequence shown here is derived from an EMBL/GenBank/DDBJ whole genome shotgun (WGS) entry which is preliminary data.</text>
</comment>
<dbReference type="InterPro" id="IPR014284">
    <property type="entry name" value="RNA_pol_sigma-70_dom"/>
</dbReference>
<evidence type="ECO:0000313" key="9">
    <source>
        <dbReference type="EMBL" id="GHH13223.1"/>
    </source>
</evidence>
<dbReference type="Pfam" id="PF04542">
    <property type="entry name" value="Sigma70_r2"/>
    <property type="match status" value="1"/>
</dbReference>
<dbReference type="Gene3D" id="1.10.1740.10">
    <property type="match status" value="1"/>
</dbReference>
<dbReference type="InterPro" id="IPR039425">
    <property type="entry name" value="RNA_pol_sigma-70-like"/>
</dbReference>
<keyword evidence="9" id="KW-0240">DNA-directed RNA polymerase</keyword>